<feature type="compositionally biased region" description="Basic and acidic residues" evidence="2">
    <location>
        <begin position="171"/>
        <end position="181"/>
    </location>
</feature>
<feature type="coiled-coil region" evidence="1">
    <location>
        <begin position="114"/>
        <end position="160"/>
    </location>
</feature>
<feature type="compositionally biased region" description="Acidic residues" evidence="2">
    <location>
        <begin position="182"/>
        <end position="234"/>
    </location>
</feature>
<proteinExistence type="predicted"/>
<protein>
    <submittedName>
        <fullName evidence="3">Uncharacterized protein</fullName>
    </submittedName>
</protein>
<dbReference type="AlphaFoldDB" id="A0A6C0ERG4"/>
<reference evidence="3" key="1">
    <citation type="journal article" date="2020" name="Nature">
        <title>Giant virus diversity and host interactions through global metagenomics.</title>
        <authorList>
            <person name="Schulz F."/>
            <person name="Roux S."/>
            <person name="Paez-Espino D."/>
            <person name="Jungbluth S."/>
            <person name="Walsh D.A."/>
            <person name="Denef V.J."/>
            <person name="McMahon K.D."/>
            <person name="Konstantinidis K.T."/>
            <person name="Eloe-Fadrosh E.A."/>
            <person name="Kyrpides N.C."/>
            <person name="Woyke T."/>
        </authorList>
    </citation>
    <scope>NUCLEOTIDE SEQUENCE</scope>
    <source>
        <strain evidence="3">GVMAG-M-3300009155-2</strain>
    </source>
</reference>
<feature type="region of interest" description="Disordered" evidence="2">
    <location>
        <begin position="171"/>
        <end position="283"/>
    </location>
</feature>
<evidence type="ECO:0000256" key="1">
    <source>
        <dbReference type="SAM" id="Coils"/>
    </source>
</evidence>
<keyword evidence="1" id="KW-0175">Coiled coil</keyword>
<feature type="compositionally biased region" description="Acidic residues" evidence="2">
    <location>
        <begin position="245"/>
        <end position="273"/>
    </location>
</feature>
<evidence type="ECO:0000256" key="2">
    <source>
        <dbReference type="SAM" id="MobiDB-lite"/>
    </source>
</evidence>
<evidence type="ECO:0000313" key="3">
    <source>
        <dbReference type="EMBL" id="QHT31312.1"/>
    </source>
</evidence>
<dbReference type="EMBL" id="MN738917">
    <property type="protein sequence ID" value="QHT31312.1"/>
    <property type="molecule type" value="Genomic_DNA"/>
</dbReference>
<sequence length="338" mass="39645">MSKLNHTKYNTEPILKEINSVIIKGLNNILSEFTENYNIYQETHTAIMNLPYVKNAIYGNKTQNCISLVSDSESDSESDITGGEITMFDSIKNMTSELVEEAVNNKFIEKNNIIKELLLEIEKLKVEIENLKYNPSEVFIKEEKEEKENIKLIIQQKESELCSMEYIVNDDVSKQEGVDGDEHGEDSDEDEEEEEEEEEDEEEEEAEEEEEEELEEEEEEEEEVDEEEEEEEEEKPLSTNNDVNIEVEVETENEKETEDEEEEEDHDNDDADDSVSKNKDEFEQEIEEEFFEIEIDDITYCTNNEDNGFIFELNEDGEIGKKIGYFKESEPFFYEDEK</sequence>
<accession>A0A6C0ERG4</accession>
<name>A0A6C0ERG4_9ZZZZ</name>
<organism evidence="3">
    <name type="scientific">viral metagenome</name>
    <dbReference type="NCBI Taxonomy" id="1070528"/>
    <lineage>
        <taxon>unclassified sequences</taxon>
        <taxon>metagenomes</taxon>
        <taxon>organismal metagenomes</taxon>
    </lineage>
</organism>